<dbReference type="InterPro" id="IPR035474">
    <property type="entry name" value="SIS_Kpsf"/>
</dbReference>
<organism evidence="10 11">
    <name type="scientific">Micavibrio aeruginosavorus (strain ARL-13)</name>
    <dbReference type="NCBI Taxonomy" id="856793"/>
    <lineage>
        <taxon>Bacteria</taxon>
        <taxon>Pseudomonadati</taxon>
        <taxon>Bdellovibrionota</taxon>
        <taxon>Bdellovibrionia</taxon>
        <taxon>Bdellovibrionales</taxon>
        <taxon>Pseudobdellovibrionaceae</taxon>
        <taxon>Micavibrio</taxon>
    </lineage>
</organism>
<keyword evidence="10" id="KW-0413">Isomerase</keyword>
<evidence type="ECO:0000256" key="2">
    <source>
        <dbReference type="ARBA" id="ARBA00022737"/>
    </source>
</evidence>
<reference evidence="10 11" key="1">
    <citation type="journal article" date="2011" name="BMC Genomics">
        <title>Genomic insights into an obligate epibiotic bacterial predator: Micavibrio aeruginosavorus ARL-13.</title>
        <authorList>
            <person name="Wang Z."/>
            <person name="Kadouri D."/>
            <person name="Wu M."/>
        </authorList>
    </citation>
    <scope>NUCLEOTIDE SEQUENCE [LARGE SCALE GENOMIC DNA]</scope>
    <source>
        <strain evidence="10 11">ARL-13</strain>
    </source>
</reference>
<dbReference type="Pfam" id="PF01380">
    <property type="entry name" value="SIS"/>
    <property type="match status" value="1"/>
</dbReference>
<feature type="site" description="Catalytically relevant" evidence="6">
    <location>
        <position position="125"/>
    </location>
</feature>
<evidence type="ECO:0000256" key="4">
    <source>
        <dbReference type="PIRNR" id="PIRNR004692"/>
    </source>
</evidence>
<dbReference type="InterPro" id="IPR046348">
    <property type="entry name" value="SIS_dom_sf"/>
</dbReference>
<dbReference type="PIRSF" id="PIRSF004692">
    <property type="entry name" value="KdsD_KpsF"/>
    <property type="match status" value="1"/>
</dbReference>
<dbReference type="SUPFAM" id="SSF54631">
    <property type="entry name" value="CBS-domain pair"/>
    <property type="match status" value="1"/>
</dbReference>
<sequence length="343" mass="36195">MMTAPRFDADTTPMDTDKAARDIATGRRTIETEVAGLNALAASMDENFARAVATIQAMKDSGRGRLIVAGIGKSGHIAKKLAATFASTGTPAFFVHPGEASHGDLGMVTEDDIVLLLSNSGGSAELSDLIHYTRRFGITLIAVTSKADSALAKHADQVLLLPQMPEACPIGMAPTTSTTMTLALGDAIAVALLERMGLSKDDFKVWHPGGKLGQRLQKVSALMHAYDALPLIDQSATMDQAILMLSAKNLGVVLALDSSKKLAGIITDGDLKRHMGPDLLSRKVAEIMSKNPRTIAHDALAVEAVDVMTKTPGQYLTSLIVVDDNGDLTGLIRLQDCLQAGIV</sequence>
<dbReference type="PROSITE" id="PS51371">
    <property type="entry name" value="CBS"/>
    <property type="match status" value="1"/>
</dbReference>
<evidence type="ECO:0000259" key="8">
    <source>
        <dbReference type="PROSITE" id="PS51371"/>
    </source>
</evidence>
<dbReference type="GO" id="GO:0019146">
    <property type="term" value="F:arabinose-5-phosphate isomerase activity"/>
    <property type="evidence" value="ECO:0007669"/>
    <property type="project" value="UniProtKB-ARBA"/>
</dbReference>
<keyword evidence="11" id="KW-1185">Reference proteome</keyword>
<dbReference type="GO" id="GO:1901135">
    <property type="term" value="P:carbohydrate derivative metabolic process"/>
    <property type="evidence" value="ECO:0007669"/>
    <property type="project" value="InterPro"/>
</dbReference>
<dbReference type="SUPFAM" id="SSF53697">
    <property type="entry name" value="SIS domain"/>
    <property type="match status" value="1"/>
</dbReference>
<dbReference type="Gene3D" id="3.40.50.10490">
    <property type="entry name" value="Glucose-6-phosphate isomerase like protein, domain 1"/>
    <property type="match status" value="1"/>
</dbReference>
<dbReference type="STRING" id="856793.MICA_164"/>
<dbReference type="PANTHER" id="PTHR42745">
    <property type="match status" value="1"/>
</dbReference>
<evidence type="ECO:0000256" key="3">
    <source>
        <dbReference type="ARBA" id="ARBA00023122"/>
    </source>
</evidence>
<dbReference type="eggNOG" id="COG0517">
    <property type="taxonomic scope" value="Bacteria"/>
</dbReference>
<evidence type="ECO:0000313" key="11">
    <source>
        <dbReference type="Proteomes" id="UP000009286"/>
    </source>
</evidence>
<dbReference type="AlphaFoldDB" id="G2KP02"/>
<dbReference type="PANTHER" id="PTHR42745:SF1">
    <property type="entry name" value="ARABINOSE 5-PHOSPHATE ISOMERASE KDSD"/>
    <property type="match status" value="1"/>
</dbReference>
<gene>
    <name evidence="10" type="ordered locus">MICA_164</name>
</gene>
<dbReference type="CDD" id="cd05014">
    <property type="entry name" value="SIS_Kpsf"/>
    <property type="match status" value="1"/>
</dbReference>
<protein>
    <submittedName>
        <fullName evidence="10">Sugar isomerase, KpsF/GutQ family protein</fullName>
    </submittedName>
</protein>
<dbReference type="OrthoDB" id="9762536at2"/>
<comment type="similarity">
    <text evidence="1 4">Belongs to the SIS family. GutQ/KpsF subfamily.</text>
</comment>
<evidence type="ECO:0000256" key="6">
    <source>
        <dbReference type="PIRSR" id="PIRSR004692-3"/>
    </source>
</evidence>
<dbReference type="Pfam" id="PF00571">
    <property type="entry name" value="CBS"/>
    <property type="match status" value="2"/>
</dbReference>
<proteinExistence type="inferred from homology"/>
<feature type="domain" description="CBS" evidence="8">
    <location>
        <begin position="288"/>
        <end position="343"/>
    </location>
</feature>
<dbReference type="GO" id="GO:0046872">
    <property type="term" value="F:metal ion binding"/>
    <property type="evidence" value="ECO:0007669"/>
    <property type="project" value="UniProtKB-KW"/>
</dbReference>
<name>G2KP02_MICAA</name>
<dbReference type="eggNOG" id="COG0794">
    <property type="taxonomic scope" value="Bacteria"/>
</dbReference>
<dbReference type="FunFam" id="3.40.50.10490:FF:000011">
    <property type="entry name" value="Arabinose 5-phosphate isomerase"/>
    <property type="match status" value="1"/>
</dbReference>
<dbReference type="Gene3D" id="3.10.580.10">
    <property type="entry name" value="CBS-domain"/>
    <property type="match status" value="1"/>
</dbReference>
<keyword evidence="2" id="KW-0677">Repeat</keyword>
<keyword evidence="3 7" id="KW-0129">CBS domain</keyword>
<feature type="site" description="Catalytically relevant" evidence="6">
    <location>
        <position position="73"/>
    </location>
</feature>
<dbReference type="CDD" id="cd04604">
    <property type="entry name" value="CBS_pair_SIS_assoc"/>
    <property type="match status" value="1"/>
</dbReference>
<dbReference type="KEGG" id="mai:MICA_164"/>
<dbReference type="InterPro" id="IPR000644">
    <property type="entry name" value="CBS_dom"/>
</dbReference>
<dbReference type="InterPro" id="IPR050986">
    <property type="entry name" value="GutQ/KpsF_isomerases"/>
</dbReference>
<feature type="domain" description="SIS" evidence="9">
    <location>
        <begin position="54"/>
        <end position="198"/>
    </location>
</feature>
<dbReference type="PROSITE" id="PS51464">
    <property type="entry name" value="SIS"/>
    <property type="match status" value="1"/>
</dbReference>
<dbReference type="InterPro" id="IPR001347">
    <property type="entry name" value="SIS_dom"/>
</dbReference>
<dbReference type="InterPro" id="IPR046342">
    <property type="entry name" value="CBS_dom_sf"/>
</dbReference>
<evidence type="ECO:0000256" key="1">
    <source>
        <dbReference type="ARBA" id="ARBA00008165"/>
    </source>
</evidence>
<feature type="site" description="Catalytically relevant" evidence="6">
    <location>
        <position position="166"/>
    </location>
</feature>
<dbReference type="NCBIfam" id="TIGR00393">
    <property type="entry name" value="kpsF"/>
    <property type="match status" value="1"/>
</dbReference>
<feature type="site" description="Catalytically relevant" evidence="6">
    <location>
        <position position="207"/>
    </location>
</feature>
<keyword evidence="5" id="KW-0862">Zinc</keyword>
<evidence type="ECO:0000259" key="9">
    <source>
        <dbReference type="PROSITE" id="PS51464"/>
    </source>
</evidence>
<evidence type="ECO:0000313" key="10">
    <source>
        <dbReference type="EMBL" id="AEP08510.1"/>
    </source>
</evidence>
<feature type="binding site" evidence="5">
    <location>
        <position position="96"/>
    </location>
    <ligand>
        <name>Zn(2+)</name>
        <dbReference type="ChEBI" id="CHEBI:29105"/>
    </ligand>
</feature>
<dbReference type="Proteomes" id="UP000009286">
    <property type="component" value="Chromosome"/>
</dbReference>
<dbReference type="HOGENOM" id="CLU_040681_13_1_5"/>
<evidence type="ECO:0000256" key="7">
    <source>
        <dbReference type="PROSITE-ProRule" id="PRU00703"/>
    </source>
</evidence>
<dbReference type="GO" id="GO:0005975">
    <property type="term" value="P:carbohydrate metabolic process"/>
    <property type="evidence" value="ECO:0007669"/>
    <property type="project" value="InterPro"/>
</dbReference>
<dbReference type="RefSeq" id="WP_014101733.1">
    <property type="nucleotide sequence ID" value="NC_016026.1"/>
</dbReference>
<keyword evidence="5" id="KW-0479">Metal-binding</keyword>
<dbReference type="EMBL" id="CP002382">
    <property type="protein sequence ID" value="AEP08510.1"/>
    <property type="molecule type" value="Genomic_DNA"/>
</dbReference>
<evidence type="ECO:0000256" key="5">
    <source>
        <dbReference type="PIRSR" id="PIRSR004692-2"/>
    </source>
</evidence>
<dbReference type="InterPro" id="IPR004800">
    <property type="entry name" value="KdsD/KpsF-type"/>
</dbReference>
<dbReference type="GO" id="GO:0097367">
    <property type="term" value="F:carbohydrate derivative binding"/>
    <property type="evidence" value="ECO:0007669"/>
    <property type="project" value="InterPro"/>
</dbReference>
<accession>G2KP02</accession>